<dbReference type="GO" id="GO:0032259">
    <property type="term" value="P:methylation"/>
    <property type="evidence" value="ECO:0007669"/>
    <property type="project" value="UniProtKB-KW"/>
</dbReference>
<feature type="binding site" evidence="1">
    <location>
        <position position="42"/>
    </location>
    <ligand>
        <name>Zn(2+)</name>
        <dbReference type="ChEBI" id="CHEBI:29105"/>
    </ligand>
</feature>
<dbReference type="InterPro" id="IPR041698">
    <property type="entry name" value="Methyltransf_25"/>
</dbReference>
<dbReference type="InterPro" id="IPR048647">
    <property type="entry name" value="RlmA_N"/>
</dbReference>
<dbReference type="GO" id="GO:0046872">
    <property type="term" value="F:metal ion binding"/>
    <property type="evidence" value="ECO:0007669"/>
    <property type="project" value="UniProtKB-KW"/>
</dbReference>
<keyword evidence="6" id="KW-1185">Reference proteome</keyword>
<dbReference type="Proteomes" id="UP000655208">
    <property type="component" value="Unassembled WGS sequence"/>
</dbReference>
<keyword evidence="2" id="KW-0949">S-adenosyl-L-methionine</keyword>
<sequence length="303" mass="31271">MTGPGPSAGWRVLACPHCGAPLSGDPDGPAGVAGRRPRVLGCPLGHRFDVARQGYVALLGPRSRTDTGDSADMVAARVEFLGAGHYAPISVAVADAAGASRSGAATSAAGTGEPVLLEIGAGTGHYLSAALDRIPGAAGVGLDSSRYAARRAATDPRTCSVLADAWSRLPLVDQAADVVLSVFAPRDLAEVARVLRPGGSLVAVTPRPGHLVELRERVGLLSIDPDKADALEQRARRAGLRPTERTEVRSRLRLTRAAVAALVRMGPAARHLDPADLARRVAALDEPVEATLDVSVSVLVADR</sequence>
<comment type="caution">
    <text evidence="5">The sequence shown here is derived from an EMBL/GenBank/DDBJ whole genome shotgun (WGS) entry which is preliminary data.</text>
</comment>
<protein>
    <submittedName>
        <fullName evidence="5">SAM-dependent methyltransferase</fullName>
    </submittedName>
</protein>
<keyword evidence="1" id="KW-0479">Metal-binding</keyword>
<evidence type="ECO:0000256" key="2">
    <source>
        <dbReference type="PIRSR" id="PIRSR018249-2"/>
    </source>
</evidence>
<dbReference type="PANTHER" id="PTHR43460">
    <property type="entry name" value="METHYLTRANSFERASE"/>
    <property type="match status" value="1"/>
</dbReference>
<keyword evidence="1" id="KW-0862">Zinc</keyword>
<reference evidence="5" key="1">
    <citation type="journal article" date="2014" name="Int. J. Syst. Evol. Microbiol.">
        <title>Complete genome sequence of Corynebacterium casei LMG S-19264T (=DSM 44701T), isolated from a smear-ripened cheese.</title>
        <authorList>
            <consortium name="US DOE Joint Genome Institute (JGI-PGF)"/>
            <person name="Walter F."/>
            <person name="Albersmeier A."/>
            <person name="Kalinowski J."/>
            <person name="Ruckert C."/>
        </authorList>
    </citation>
    <scope>NUCLEOTIDE SEQUENCE</scope>
    <source>
        <strain evidence="5">CGMCC 4.7308</strain>
    </source>
</reference>
<keyword evidence="5" id="KW-0489">Methyltransferase</keyword>
<evidence type="ECO:0000313" key="5">
    <source>
        <dbReference type="EMBL" id="GGM05449.1"/>
    </source>
</evidence>
<dbReference type="InterPro" id="IPR029063">
    <property type="entry name" value="SAM-dependent_MTases_sf"/>
</dbReference>
<dbReference type="Gene3D" id="3.40.50.150">
    <property type="entry name" value="Vaccinia Virus protein VP39"/>
    <property type="match status" value="1"/>
</dbReference>
<dbReference type="EMBL" id="BMNA01000004">
    <property type="protein sequence ID" value="GGM05449.1"/>
    <property type="molecule type" value="Genomic_DNA"/>
</dbReference>
<feature type="binding site" evidence="2">
    <location>
        <position position="86"/>
    </location>
    <ligand>
        <name>S-adenosyl-L-methionine</name>
        <dbReference type="ChEBI" id="CHEBI:59789"/>
    </ligand>
</feature>
<dbReference type="InterPro" id="IPR016718">
    <property type="entry name" value="rRNA_m1G-MeTrfase_A_prd"/>
</dbReference>
<organism evidence="5 6">
    <name type="scientific">Nakamurella endophytica</name>
    <dbReference type="NCBI Taxonomy" id="1748367"/>
    <lineage>
        <taxon>Bacteria</taxon>
        <taxon>Bacillati</taxon>
        <taxon>Actinomycetota</taxon>
        <taxon>Actinomycetes</taxon>
        <taxon>Nakamurellales</taxon>
        <taxon>Nakamurellaceae</taxon>
        <taxon>Nakamurella</taxon>
    </lineage>
</organism>
<dbReference type="PANTHER" id="PTHR43460:SF1">
    <property type="entry name" value="METHYLTRANSFERASE TYPE 11 DOMAIN-CONTAINING PROTEIN"/>
    <property type="match status" value="1"/>
</dbReference>
<feature type="domain" description="Methyltransferase" evidence="3">
    <location>
        <begin position="117"/>
        <end position="199"/>
    </location>
</feature>
<feature type="binding site" evidence="2">
    <location>
        <begin position="123"/>
        <end position="124"/>
    </location>
    <ligand>
        <name>S-adenosyl-L-methionine</name>
        <dbReference type="ChEBI" id="CHEBI:59789"/>
    </ligand>
</feature>
<evidence type="ECO:0000259" key="4">
    <source>
        <dbReference type="Pfam" id="PF21302"/>
    </source>
</evidence>
<dbReference type="InterPro" id="IPR052939">
    <property type="entry name" value="23S_rRNA_MeTrnsfrase_RlmA"/>
</dbReference>
<proteinExistence type="predicted"/>
<dbReference type="GO" id="GO:0008168">
    <property type="term" value="F:methyltransferase activity"/>
    <property type="evidence" value="ECO:0007669"/>
    <property type="project" value="UniProtKB-KW"/>
</dbReference>
<dbReference type="AlphaFoldDB" id="A0A917SZV8"/>
<dbReference type="Pfam" id="PF13649">
    <property type="entry name" value="Methyltransf_25"/>
    <property type="match status" value="1"/>
</dbReference>
<name>A0A917SZV8_9ACTN</name>
<evidence type="ECO:0000256" key="1">
    <source>
        <dbReference type="PIRSR" id="PIRSR018249-1"/>
    </source>
</evidence>
<dbReference type="CDD" id="cd02440">
    <property type="entry name" value="AdoMet_MTases"/>
    <property type="match status" value="1"/>
</dbReference>
<feature type="binding site" evidence="2">
    <location>
        <position position="210"/>
    </location>
    <ligand>
        <name>S-adenosyl-L-methionine</name>
        <dbReference type="ChEBI" id="CHEBI:59789"/>
    </ligand>
</feature>
<dbReference type="SUPFAM" id="SSF53335">
    <property type="entry name" value="S-adenosyl-L-methionine-dependent methyltransferases"/>
    <property type="match status" value="1"/>
</dbReference>
<feature type="binding site" evidence="1">
    <location>
        <position position="46"/>
    </location>
    <ligand>
        <name>Zn(2+)</name>
        <dbReference type="ChEBI" id="CHEBI:29105"/>
    </ligand>
</feature>
<keyword evidence="5" id="KW-0808">Transferase</keyword>
<evidence type="ECO:0000313" key="6">
    <source>
        <dbReference type="Proteomes" id="UP000655208"/>
    </source>
</evidence>
<dbReference type="RefSeq" id="WP_188942186.1">
    <property type="nucleotide sequence ID" value="NZ_BMNA01000004.1"/>
</dbReference>
<dbReference type="Pfam" id="PF21302">
    <property type="entry name" value="Zn_ribbon_RlmA"/>
    <property type="match status" value="1"/>
</dbReference>
<reference evidence="5" key="2">
    <citation type="submission" date="2020-09" db="EMBL/GenBank/DDBJ databases">
        <authorList>
            <person name="Sun Q."/>
            <person name="Zhou Y."/>
        </authorList>
    </citation>
    <scope>NUCLEOTIDE SEQUENCE</scope>
    <source>
        <strain evidence="5">CGMCC 4.7308</strain>
    </source>
</reference>
<accession>A0A917SZV8</accession>
<gene>
    <name evidence="5" type="ORF">GCM10011594_27090</name>
</gene>
<feature type="domain" description="23S rRNA (guanine(745)-N(1))-methyltransferase N-terminal" evidence="4">
    <location>
        <begin position="14"/>
        <end position="59"/>
    </location>
</feature>
<dbReference type="PIRSF" id="PIRSF018249">
    <property type="entry name" value="MyrA_prd"/>
    <property type="match status" value="1"/>
</dbReference>
<evidence type="ECO:0000259" key="3">
    <source>
        <dbReference type="Pfam" id="PF13649"/>
    </source>
</evidence>